<evidence type="ECO:0000313" key="2">
    <source>
        <dbReference type="Proteomes" id="UP000032142"/>
    </source>
</evidence>
<sequence>MDPYGKTTCPGLPHTGMSHGRVNFVGLKHDLQGWIICPCLFNNLDHGRVTRACPCRTQV</sequence>
<dbReference type="EMBL" id="JRRC01079957">
    <property type="protein sequence ID" value="KHF99452.1"/>
    <property type="molecule type" value="Genomic_DNA"/>
</dbReference>
<accession>A0A0B0MBC6</accession>
<name>A0A0B0MBC6_GOSAR</name>
<proteinExistence type="predicted"/>
<comment type="caution">
    <text evidence="1">The sequence shown here is derived from an EMBL/GenBank/DDBJ whole genome shotgun (WGS) entry which is preliminary data.</text>
</comment>
<reference evidence="2" key="1">
    <citation type="submission" date="2014-09" db="EMBL/GenBank/DDBJ databases">
        <authorList>
            <person name="Mudge J."/>
            <person name="Ramaraj T."/>
            <person name="Lindquist I.E."/>
            <person name="Bharti A.K."/>
            <person name="Sundararajan A."/>
            <person name="Cameron C.T."/>
            <person name="Woodward J.E."/>
            <person name="May G.D."/>
            <person name="Brubaker C."/>
            <person name="Broadhvest J."/>
            <person name="Wilkins T.A."/>
        </authorList>
    </citation>
    <scope>NUCLEOTIDE SEQUENCE</scope>
    <source>
        <strain evidence="2">cv. AKA8401</strain>
    </source>
</reference>
<keyword evidence="2" id="KW-1185">Reference proteome</keyword>
<evidence type="ECO:0000313" key="1">
    <source>
        <dbReference type="EMBL" id="KHF99452.1"/>
    </source>
</evidence>
<gene>
    <name evidence="1" type="ORF">F383_38347</name>
</gene>
<protein>
    <submittedName>
        <fullName evidence="1">Polyprotein</fullName>
    </submittedName>
</protein>
<dbReference type="Proteomes" id="UP000032142">
    <property type="component" value="Unassembled WGS sequence"/>
</dbReference>
<organism evidence="1 2">
    <name type="scientific">Gossypium arboreum</name>
    <name type="common">Tree cotton</name>
    <name type="synonym">Gossypium nanking</name>
    <dbReference type="NCBI Taxonomy" id="29729"/>
    <lineage>
        <taxon>Eukaryota</taxon>
        <taxon>Viridiplantae</taxon>
        <taxon>Streptophyta</taxon>
        <taxon>Embryophyta</taxon>
        <taxon>Tracheophyta</taxon>
        <taxon>Spermatophyta</taxon>
        <taxon>Magnoliopsida</taxon>
        <taxon>eudicotyledons</taxon>
        <taxon>Gunneridae</taxon>
        <taxon>Pentapetalae</taxon>
        <taxon>rosids</taxon>
        <taxon>malvids</taxon>
        <taxon>Malvales</taxon>
        <taxon>Malvaceae</taxon>
        <taxon>Malvoideae</taxon>
        <taxon>Gossypium</taxon>
    </lineage>
</organism>
<dbReference type="AlphaFoldDB" id="A0A0B0MBC6"/>